<organism evidence="1 2">
    <name type="scientific">Mycolicibacterium arenosum</name>
    <dbReference type="NCBI Taxonomy" id="2952157"/>
    <lineage>
        <taxon>Bacteria</taxon>
        <taxon>Bacillati</taxon>
        <taxon>Actinomycetota</taxon>
        <taxon>Actinomycetes</taxon>
        <taxon>Mycobacteriales</taxon>
        <taxon>Mycobacteriaceae</taxon>
        <taxon>Mycolicibacterium</taxon>
    </lineage>
</organism>
<proteinExistence type="predicted"/>
<keyword evidence="2" id="KW-1185">Reference proteome</keyword>
<sequence>MTAVYRAPMRSRSDDIDWAATIERAFALGLVGVGDIDGNERRVERFADVDDGAFVWTRDASGFYRVGRIDGPYRYDEGGAAVDLVHVRPCRWSRPVPEHRVPAAVLATFARGGRNFQRTHDTRVAAESQAIWDEYASL</sequence>
<evidence type="ECO:0000313" key="1">
    <source>
        <dbReference type="EMBL" id="MCP9274158.1"/>
    </source>
</evidence>
<evidence type="ECO:0000313" key="2">
    <source>
        <dbReference type="Proteomes" id="UP001651690"/>
    </source>
</evidence>
<reference evidence="1 2" key="1">
    <citation type="submission" date="2022-06" db="EMBL/GenBank/DDBJ databases">
        <title>Mycolicibacterium sp. CAU 1645 isolated from seawater.</title>
        <authorList>
            <person name="Kim W."/>
        </authorList>
    </citation>
    <scope>NUCLEOTIDE SEQUENCE [LARGE SCALE GENOMIC DNA]</scope>
    <source>
        <strain evidence="1 2">CAU 1645</strain>
    </source>
</reference>
<comment type="caution">
    <text evidence="1">The sequence shown here is derived from an EMBL/GenBank/DDBJ whole genome shotgun (WGS) entry which is preliminary data.</text>
</comment>
<dbReference type="RefSeq" id="WP_255061505.1">
    <property type="nucleotide sequence ID" value="NZ_JANDBD010000007.1"/>
</dbReference>
<gene>
    <name evidence="1" type="ORF">NM203_18380</name>
</gene>
<name>A0ABT1M4T0_9MYCO</name>
<accession>A0ABT1M4T0</accession>
<protein>
    <submittedName>
        <fullName evidence="1">GAF domain-containing protein</fullName>
    </submittedName>
</protein>
<dbReference type="EMBL" id="JANDBD010000007">
    <property type="protein sequence ID" value="MCP9274158.1"/>
    <property type="molecule type" value="Genomic_DNA"/>
</dbReference>
<dbReference type="Proteomes" id="UP001651690">
    <property type="component" value="Unassembled WGS sequence"/>
</dbReference>